<evidence type="ECO:0000256" key="1">
    <source>
        <dbReference type="SAM" id="MobiDB-lite"/>
    </source>
</evidence>
<gene>
    <name evidence="2" type="ORF">JKF63_05285</name>
</gene>
<feature type="region of interest" description="Disordered" evidence="1">
    <location>
        <begin position="1"/>
        <end position="66"/>
    </location>
</feature>
<evidence type="ECO:0000313" key="2">
    <source>
        <dbReference type="EMBL" id="KAG5508786.1"/>
    </source>
</evidence>
<comment type="caution">
    <text evidence="2">The sequence shown here is derived from an EMBL/GenBank/DDBJ whole genome shotgun (WGS) entry which is preliminary data.</text>
</comment>
<dbReference type="KEGG" id="phet:94291329"/>
<accession>A0A836ICI2</accession>
<name>A0A836ICI2_9TRYP</name>
<dbReference type="GeneID" id="94291329"/>
<proteinExistence type="predicted"/>
<dbReference type="RefSeq" id="XP_067758254.1">
    <property type="nucleotide sequence ID" value="XM_067901252.1"/>
</dbReference>
<organism evidence="2 3">
    <name type="scientific">Porcisia hertigi</name>
    <dbReference type="NCBI Taxonomy" id="2761500"/>
    <lineage>
        <taxon>Eukaryota</taxon>
        <taxon>Discoba</taxon>
        <taxon>Euglenozoa</taxon>
        <taxon>Kinetoplastea</taxon>
        <taxon>Metakinetoplastina</taxon>
        <taxon>Trypanosomatida</taxon>
        <taxon>Trypanosomatidae</taxon>
        <taxon>Leishmaniinae</taxon>
        <taxon>Porcisia</taxon>
    </lineage>
</organism>
<feature type="compositionally biased region" description="Basic and acidic residues" evidence="1">
    <location>
        <begin position="24"/>
        <end position="47"/>
    </location>
</feature>
<keyword evidence="3" id="KW-1185">Reference proteome</keyword>
<sequence length="66" mass="6953">MSANPSTAAAANGIGASSTPFEPSKQEPMRRHEPARSTPDLHRETSRAVENGPRTLPTLHTIGSSS</sequence>
<protein>
    <submittedName>
        <fullName evidence="2">Uncharacterized protein</fullName>
    </submittedName>
</protein>
<dbReference type="EMBL" id="JAFJZO010000016">
    <property type="protein sequence ID" value="KAG5508786.1"/>
    <property type="molecule type" value="Genomic_DNA"/>
</dbReference>
<dbReference type="AlphaFoldDB" id="A0A836ICI2"/>
<dbReference type="OrthoDB" id="262411at2759"/>
<feature type="compositionally biased region" description="Polar residues" evidence="1">
    <location>
        <begin position="1"/>
        <end position="21"/>
    </location>
</feature>
<dbReference type="Proteomes" id="UP000674318">
    <property type="component" value="Unassembled WGS sequence"/>
</dbReference>
<reference evidence="2 3" key="1">
    <citation type="submission" date="2021-02" db="EMBL/GenBank/DDBJ databases">
        <title>Porcisia hertigi Genome sequencing and assembly.</title>
        <authorList>
            <person name="Almutairi H."/>
            <person name="Gatherer D."/>
        </authorList>
    </citation>
    <scope>NUCLEOTIDE SEQUENCE [LARGE SCALE GENOMIC DNA]</scope>
    <source>
        <strain evidence="2 3">C119</strain>
    </source>
</reference>
<evidence type="ECO:0000313" key="3">
    <source>
        <dbReference type="Proteomes" id="UP000674318"/>
    </source>
</evidence>